<dbReference type="InterPro" id="IPR000515">
    <property type="entry name" value="MetI-like"/>
</dbReference>
<feature type="domain" description="ABC transmembrane type-1" evidence="9">
    <location>
        <begin position="179"/>
        <end position="390"/>
    </location>
</feature>
<dbReference type="AlphaFoldDB" id="A0A133XVR4"/>
<dbReference type="PROSITE" id="PS50928">
    <property type="entry name" value="ABC_TM1"/>
    <property type="match status" value="1"/>
</dbReference>
<evidence type="ECO:0000256" key="1">
    <source>
        <dbReference type="ARBA" id="ARBA00004141"/>
    </source>
</evidence>
<evidence type="ECO:0000256" key="3">
    <source>
        <dbReference type="ARBA" id="ARBA00022692"/>
    </source>
</evidence>
<evidence type="ECO:0000256" key="2">
    <source>
        <dbReference type="ARBA" id="ARBA00010072"/>
    </source>
</evidence>
<dbReference type="Gene3D" id="1.10.3720.10">
    <property type="entry name" value="MetI-like"/>
    <property type="match status" value="1"/>
</dbReference>
<keyword evidence="6 7" id="KW-0472">Membrane</keyword>
<gene>
    <name evidence="10" type="ORF">HMPREF3192_00616</name>
</gene>
<keyword evidence="11" id="KW-1185">Reference proteome</keyword>
<dbReference type="EMBL" id="LSCR01000007">
    <property type="protein sequence ID" value="KXB35003.1"/>
    <property type="molecule type" value="Genomic_DNA"/>
</dbReference>
<feature type="transmembrane region" description="Helical" evidence="7">
    <location>
        <begin position="44"/>
        <end position="59"/>
    </location>
</feature>
<dbReference type="CDD" id="cd06261">
    <property type="entry name" value="TM_PBP2"/>
    <property type="match status" value="1"/>
</dbReference>
<feature type="transmembrane region" description="Helical" evidence="7">
    <location>
        <begin position="179"/>
        <end position="203"/>
    </location>
</feature>
<feature type="compositionally biased region" description="Basic and acidic residues" evidence="8">
    <location>
        <begin position="454"/>
        <end position="464"/>
    </location>
</feature>
<evidence type="ECO:0000256" key="6">
    <source>
        <dbReference type="ARBA" id="ARBA00023136"/>
    </source>
</evidence>
<sequence>MNNQQGEEPLPARTAAVTTKASAAIPDEAPASPIVRFLAADHRYVFLSTSVVAGIGMWLSSQVRSPWSFLAPFYSFECILYYVLLAFLGLASFALLNKLVSWRDYARTSIFVKEPLKSFVRLYAMLVLGITLIFCIDRIVVSFAFIVAGSVRADANPQGFLPGAIYMVYQGRGVFLRGILATIELALFGTIIAFFLAVLLVFLRTQQIDRPDNDFVRFLKTVGVWFAKFYSAVVRGTPMMVQSLLIYFAGFSILRSGGMTAAEVGALWSTFVAGLVTISLNSTAYMMEVLRGGIEAVDKGQNEAARSLGLSQWQSMTRVVFPQGIKNAIPALSNELVVNIKDSSVLSVIGVFDLMFATTTVAGIYYRQLEVYAVATLCYLVLTMIASRILSALARRMEVPSPGLVLSTSDMIHTQGVAGAQADPRKVEVQALTPEELARKRARAEMKAHMRAAKKAEAQRKKDAQQAQKDAWMHEHTTTQEKKKFLKTAQEKIAHTFKVVDKRNKDAFWEEEK</sequence>
<proteinExistence type="inferred from homology"/>
<dbReference type="PATRIC" id="fig|1393034.3.peg.597"/>
<evidence type="ECO:0000256" key="7">
    <source>
        <dbReference type="RuleBase" id="RU363032"/>
    </source>
</evidence>
<keyword evidence="7" id="KW-0813">Transport</keyword>
<dbReference type="InterPro" id="IPR043429">
    <property type="entry name" value="ArtM/GltK/GlnP/TcyL/YhdX-like"/>
</dbReference>
<dbReference type="Pfam" id="PF00528">
    <property type="entry name" value="BPD_transp_1"/>
    <property type="match status" value="1"/>
</dbReference>
<dbReference type="GO" id="GO:0055085">
    <property type="term" value="P:transmembrane transport"/>
    <property type="evidence" value="ECO:0007669"/>
    <property type="project" value="InterPro"/>
</dbReference>
<dbReference type="STRING" id="1393034.HMPREF3192_00616"/>
<feature type="compositionally biased region" description="Basic and acidic residues" evidence="8">
    <location>
        <begin position="471"/>
        <end position="482"/>
    </location>
</feature>
<comment type="subcellular location">
    <subcellularLocation>
        <location evidence="7">Cell membrane</location>
        <topology evidence="7">Multi-pass membrane protein</topology>
    </subcellularLocation>
    <subcellularLocation>
        <location evidence="1">Membrane</location>
        <topology evidence="1">Multi-pass membrane protein</topology>
    </subcellularLocation>
</comment>
<feature type="transmembrane region" description="Helical" evidence="7">
    <location>
        <begin position="245"/>
        <end position="278"/>
    </location>
</feature>
<keyword evidence="4" id="KW-0029">Amino-acid transport</keyword>
<dbReference type="RefSeq" id="WP_082715579.1">
    <property type="nucleotide sequence ID" value="NZ_KQ959487.1"/>
</dbReference>
<accession>A0A133XVR4</accession>
<dbReference type="GO" id="GO:0006865">
    <property type="term" value="P:amino acid transport"/>
    <property type="evidence" value="ECO:0007669"/>
    <property type="project" value="UniProtKB-KW"/>
</dbReference>
<dbReference type="PANTHER" id="PTHR30614">
    <property type="entry name" value="MEMBRANE COMPONENT OF AMINO ACID ABC TRANSPORTER"/>
    <property type="match status" value="1"/>
</dbReference>
<keyword evidence="5 7" id="KW-1133">Transmembrane helix</keyword>
<feature type="region of interest" description="Disordered" evidence="8">
    <location>
        <begin position="454"/>
        <end position="482"/>
    </location>
</feature>
<evidence type="ECO:0000256" key="8">
    <source>
        <dbReference type="SAM" id="MobiDB-lite"/>
    </source>
</evidence>
<dbReference type="GO" id="GO:0005886">
    <property type="term" value="C:plasma membrane"/>
    <property type="evidence" value="ECO:0007669"/>
    <property type="project" value="UniProtKB-SubCell"/>
</dbReference>
<dbReference type="SUPFAM" id="SSF161098">
    <property type="entry name" value="MetI-like"/>
    <property type="match status" value="1"/>
</dbReference>
<dbReference type="OrthoDB" id="9814902at2"/>
<evidence type="ECO:0000259" key="9">
    <source>
        <dbReference type="PROSITE" id="PS50928"/>
    </source>
</evidence>
<feature type="transmembrane region" description="Helical" evidence="7">
    <location>
        <begin position="372"/>
        <end position="390"/>
    </location>
</feature>
<dbReference type="PANTHER" id="PTHR30614:SF20">
    <property type="entry name" value="GLUTAMINE TRANSPORT SYSTEM PERMEASE PROTEIN GLNP"/>
    <property type="match status" value="1"/>
</dbReference>
<reference evidence="11" key="1">
    <citation type="submission" date="2016-01" db="EMBL/GenBank/DDBJ databases">
        <authorList>
            <person name="Mitreva M."/>
            <person name="Pepin K.H."/>
            <person name="Mihindukulasuriya K.A."/>
            <person name="Fulton R."/>
            <person name="Fronick C."/>
            <person name="O'Laughlin M."/>
            <person name="Miner T."/>
            <person name="Herter B."/>
            <person name="Rosa B.A."/>
            <person name="Cordes M."/>
            <person name="Tomlinson C."/>
            <person name="Wollam A."/>
            <person name="Palsikar V.B."/>
            <person name="Mardis E.R."/>
            <person name="Wilson R.K."/>
        </authorList>
    </citation>
    <scope>NUCLEOTIDE SEQUENCE [LARGE SCALE GENOMIC DNA]</scope>
    <source>
        <strain evidence="11">DNF00019</strain>
    </source>
</reference>
<dbReference type="Proteomes" id="UP000070675">
    <property type="component" value="Unassembled WGS sequence"/>
</dbReference>
<protein>
    <submittedName>
        <fullName evidence="10">ABC transporter, permease protein</fullName>
    </submittedName>
</protein>
<organism evidence="10 11">
    <name type="scientific">Atopobium deltae</name>
    <dbReference type="NCBI Taxonomy" id="1393034"/>
    <lineage>
        <taxon>Bacteria</taxon>
        <taxon>Bacillati</taxon>
        <taxon>Actinomycetota</taxon>
        <taxon>Coriobacteriia</taxon>
        <taxon>Coriobacteriales</taxon>
        <taxon>Atopobiaceae</taxon>
        <taxon>Atopobium</taxon>
    </lineage>
</organism>
<feature type="transmembrane region" description="Helical" evidence="7">
    <location>
        <begin position="122"/>
        <end position="148"/>
    </location>
</feature>
<name>A0A133XVR4_9ACTN</name>
<evidence type="ECO:0000313" key="11">
    <source>
        <dbReference type="Proteomes" id="UP000070675"/>
    </source>
</evidence>
<dbReference type="InterPro" id="IPR035906">
    <property type="entry name" value="MetI-like_sf"/>
</dbReference>
<comment type="similarity">
    <text evidence="2">Belongs to the binding-protein-dependent transport system permease family. HisMQ subfamily.</text>
</comment>
<feature type="transmembrane region" description="Helical" evidence="7">
    <location>
        <begin position="345"/>
        <end position="366"/>
    </location>
</feature>
<evidence type="ECO:0000256" key="5">
    <source>
        <dbReference type="ARBA" id="ARBA00022989"/>
    </source>
</evidence>
<evidence type="ECO:0000256" key="4">
    <source>
        <dbReference type="ARBA" id="ARBA00022970"/>
    </source>
</evidence>
<evidence type="ECO:0000313" key="10">
    <source>
        <dbReference type="EMBL" id="KXB35003.1"/>
    </source>
</evidence>
<feature type="transmembrane region" description="Helical" evidence="7">
    <location>
        <begin position="79"/>
        <end position="101"/>
    </location>
</feature>
<keyword evidence="3 7" id="KW-0812">Transmembrane</keyword>
<comment type="caution">
    <text evidence="10">The sequence shown here is derived from an EMBL/GenBank/DDBJ whole genome shotgun (WGS) entry which is preliminary data.</text>
</comment>